<dbReference type="AlphaFoldDB" id="A0A1F4W0L5"/>
<dbReference type="Proteomes" id="UP000176614">
    <property type="component" value="Unassembled WGS sequence"/>
</dbReference>
<evidence type="ECO:0000259" key="1">
    <source>
        <dbReference type="Pfam" id="PF00534"/>
    </source>
</evidence>
<gene>
    <name evidence="3" type="ORF">A2264_04085</name>
</gene>
<dbReference type="GO" id="GO:0016757">
    <property type="term" value="F:glycosyltransferase activity"/>
    <property type="evidence" value="ECO:0007669"/>
    <property type="project" value="InterPro"/>
</dbReference>
<dbReference type="InterPro" id="IPR001296">
    <property type="entry name" value="Glyco_trans_1"/>
</dbReference>
<dbReference type="Gene3D" id="3.40.50.2000">
    <property type="entry name" value="Glycogen Phosphorylase B"/>
    <property type="match status" value="2"/>
</dbReference>
<dbReference type="EMBL" id="MEVT01000012">
    <property type="protein sequence ID" value="OGC62818.1"/>
    <property type="molecule type" value="Genomic_DNA"/>
</dbReference>
<dbReference type="SUPFAM" id="SSF53756">
    <property type="entry name" value="UDP-Glycosyltransferase/glycogen phosphorylase"/>
    <property type="match status" value="1"/>
</dbReference>
<evidence type="ECO:0000313" key="4">
    <source>
        <dbReference type="Proteomes" id="UP000176614"/>
    </source>
</evidence>
<accession>A0A1F4W0L5</accession>
<evidence type="ECO:0008006" key="5">
    <source>
        <dbReference type="Google" id="ProtNLM"/>
    </source>
</evidence>
<feature type="domain" description="Glycosyltransferase subfamily 4-like N-terminal" evidence="2">
    <location>
        <begin position="16"/>
        <end position="200"/>
    </location>
</feature>
<reference evidence="3 4" key="1">
    <citation type="journal article" date="2016" name="Nat. Commun.">
        <title>Thousands of microbial genomes shed light on interconnected biogeochemical processes in an aquifer system.</title>
        <authorList>
            <person name="Anantharaman K."/>
            <person name="Brown C.T."/>
            <person name="Hug L.A."/>
            <person name="Sharon I."/>
            <person name="Castelle C.J."/>
            <person name="Probst A.J."/>
            <person name="Thomas B.C."/>
            <person name="Singh A."/>
            <person name="Wilkins M.J."/>
            <person name="Karaoz U."/>
            <person name="Brodie E.L."/>
            <person name="Williams K.H."/>
            <person name="Hubbard S.S."/>
            <person name="Banfield J.F."/>
        </authorList>
    </citation>
    <scope>NUCLEOTIDE SEQUENCE [LARGE SCALE GENOMIC DNA]</scope>
</reference>
<organism evidence="3 4">
    <name type="scientific">candidate division WWE3 bacterium RIFOXYA2_FULL_46_9</name>
    <dbReference type="NCBI Taxonomy" id="1802636"/>
    <lineage>
        <taxon>Bacteria</taxon>
        <taxon>Katanobacteria</taxon>
    </lineage>
</organism>
<dbReference type="Pfam" id="PF00534">
    <property type="entry name" value="Glycos_transf_1"/>
    <property type="match status" value="1"/>
</dbReference>
<dbReference type="PANTHER" id="PTHR45947">
    <property type="entry name" value="SULFOQUINOVOSYL TRANSFERASE SQD2"/>
    <property type="match status" value="1"/>
</dbReference>
<proteinExistence type="predicted"/>
<dbReference type="InterPro" id="IPR050194">
    <property type="entry name" value="Glycosyltransferase_grp1"/>
</dbReference>
<feature type="domain" description="Glycosyl transferase family 1" evidence="1">
    <location>
        <begin position="202"/>
        <end position="333"/>
    </location>
</feature>
<dbReference type="PANTHER" id="PTHR45947:SF3">
    <property type="entry name" value="SULFOQUINOVOSYL TRANSFERASE SQD2"/>
    <property type="match status" value="1"/>
</dbReference>
<evidence type="ECO:0000313" key="3">
    <source>
        <dbReference type="EMBL" id="OGC62818.1"/>
    </source>
</evidence>
<sequence length="369" mass="42522">MLYPKIAIVTDDLIQFGGQERLVMAICKMFPDAPLFTSVVSKKWQKQLKDKKIKFVTSFIQKFPFIEKLNRYYSPFLFHVLAFESFDFSKFDLVISISSRYAHHIITRPQTRHICYMNTPGRMFWESGSYFESESYGYLSPIRKLAKPFLSLPLNYLRMLDYAAAQRIDMLIANSKTPQDRIKKYYNRESRIIYPFVDLAKFESSAGSQGEYFLVVTRLVSWKRVDIAIKACERLNLDLKIVGKGPDSARLKKLAKKHTEFLDKVSDEELAGYYSKCRALIVTQFEDFGIVPIEAMACGKPVIAYRKGGVLETVVEGETGTFFDEQTEDSLVTVLRGFNPSDFSSQGCKDRARLFSQESFENQIKSVVY</sequence>
<name>A0A1F4W0L5_UNCKA</name>
<comment type="caution">
    <text evidence="3">The sequence shown here is derived from an EMBL/GenBank/DDBJ whole genome shotgun (WGS) entry which is preliminary data.</text>
</comment>
<evidence type="ECO:0000259" key="2">
    <source>
        <dbReference type="Pfam" id="PF13439"/>
    </source>
</evidence>
<dbReference type="InterPro" id="IPR028098">
    <property type="entry name" value="Glyco_trans_4-like_N"/>
</dbReference>
<protein>
    <recommendedName>
        <fullName evidence="5">Glycosyl transferase family 1 domain-containing protein</fullName>
    </recommendedName>
</protein>
<dbReference type="Pfam" id="PF13439">
    <property type="entry name" value="Glyco_transf_4"/>
    <property type="match status" value="1"/>
</dbReference>